<gene>
    <name evidence="1" type="ORF">LCGC14_2082660</name>
</gene>
<proteinExistence type="predicted"/>
<dbReference type="EMBL" id="LAZR01025203">
    <property type="protein sequence ID" value="KKL72662.1"/>
    <property type="molecule type" value="Genomic_DNA"/>
</dbReference>
<accession>A0A0F9HC50</accession>
<protein>
    <submittedName>
        <fullName evidence="1">Uncharacterized protein</fullName>
    </submittedName>
</protein>
<sequence>MVCNIIRTTGPGEVYSGIRIIGIKVNIGTTVGKVSHVLPDLDFSDYNAVCDYYGLKH</sequence>
<evidence type="ECO:0000313" key="1">
    <source>
        <dbReference type="EMBL" id="KKL72662.1"/>
    </source>
</evidence>
<name>A0A0F9HC50_9ZZZZ</name>
<organism evidence="1">
    <name type="scientific">marine sediment metagenome</name>
    <dbReference type="NCBI Taxonomy" id="412755"/>
    <lineage>
        <taxon>unclassified sequences</taxon>
        <taxon>metagenomes</taxon>
        <taxon>ecological metagenomes</taxon>
    </lineage>
</organism>
<reference evidence="1" key="1">
    <citation type="journal article" date="2015" name="Nature">
        <title>Complex archaea that bridge the gap between prokaryotes and eukaryotes.</title>
        <authorList>
            <person name="Spang A."/>
            <person name="Saw J.H."/>
            <person name="Jorgensen S.L."/>
            <person name="Zaremba-Niedzwiedzka K."/>
            <person name="Martijn J."/>
            <person name="Lind A.E."/>
            <person name="van Eijk R."/>
            <person name="Schleper C."/>
            <person name="Guy L."/>
            <person name="Ettema T.J."/>
        </authorList>
    </citation>
    <scope>NUCLEOTIDE SEQUENCE</scope>
</reference>
<comment type="caution">
    <text evidence="1">The sequence shown here is derived from an EMBL/GenBank/DDBJ whole genome shotgun (WGS) entry which is preliminary data.</text>
</comment>
<dbReference type="AlphaFoldDB" id="A0A0F9HC50"/>